<evidence type="ECO:0000256" key="5">
    <source>
        <dbReference type="ARBA" id="ARBA00023125"/>
    </source>
</evidence>
<evidence type="ECO:0000259" key="9">
    <source>
        <dbReference type="PROSITE" id="PS01124"/>
    </source>
</evidence>
<name>A0ABN1MGZ9_9FLAO</name>
<dbReference type="SUPFAM" id="SSF46689">
    <property type="entry name" value="Homeodomain-like"/>
    <property type="match status" value="1"/>
</dbReference>
<dbReference type="Pfam" id="PF12833">
    <property type="entry name" value="HTH_18"/>
    <property type="match status" value="1"/>
</dbReference>
<dbReference type="SUPFAM" id="SSF55874">
    <property type="entry name" value="ATPase domain of HSP90 chaperone/DNA topoisomerase II/histidine kinase"/>
    <property type="match status" value="1"/>
</dbReference>
<comment type="catalytic activity">
    <reaction evidence="1">
        <text>ATP + protein L-histidine = ADP + protein N-phospho-L-histidine.</text>
        <dbReference type="EC" id="2.7.13.3"/>
    </reaction>
</comment>
<comment type="caution">
    <text evidence="12">The sequence shown here is derived from an EMBL/GenBank/DDBJ whole genome shotgun (WGS) entry which is preliminary data.</text>
</comment>
<keyword evidence="3 7" id="KW-0597">Phosphoprotein</keyword>
<evidence type="ECO:0000256" key="4">
    <source>
        <dbReference type="ARBA" id="ARBA00023015"/>
    </source>
</evidence>
<dbReference type="PROSITE" id="PS00041">
    <property type="entry name" value="HTH_ARAC_FAMILY_1"/>
    <property type="match status" value="1"/>
</dbReference>
<dbReference type="InterPro" id="IPR011123">
    <property type="entry name" value="Y_Y_Y"/>
</dbReference>
<dbReference type="InterPro" id="IPR015943">
    <property type="entry name" value="WD40/YVTN_repeat-like_dom_sf"/>
</dbReference>
<dbReference type="InterPro" id="IPR011110">
    <property type="entry name" value="Reg_prop"/>
</dbReference>
<dbReference type="RefSeq" id="WP_343765765.1">
    <property type="nucleotide sequence ID" value="NZ_BAAAFG010000015.1"/>
</dbReference>
<dbReference type="EC" id="2.7.13.3" evidence="2"/>
<dbReference type="SMART" id="SM00448">
    <property type="entry name" value="REC"/>
    <property type="match status" value="1"/>
</dbReference>
<keyword evidence="5" id="KW-0238">DNA-binding</keyword>
<dbReference type="PRINTS" id="PR00344">
    <property type="entry name" value="BCTRLSENSOR"/>
</dbReference>
<dbReference type="SUPFAM" id="SSF52172">
    <property type="entry name" value="CheY-like"/>
    <property type="match status" value="1"/>
</dbReference>
<evidence type="ECO:0000259" key="11">
    <source>
        <dbReference type="PROSITE" id="PS50110"/>
    </source>
</evidence>
<evidence type="ECO:0000256" key="2">
    <source>
        <dbReference type="ARBA" id="ARBA00012438"/>
    </source>
</evidence>
<organism evidence="12 13">
    <name type="scientific">Gangjinia marincola</name>
    <dbReference type="NCBI Taxonomy" id="578463"/>
    <lineage>
        <taxon>Bacteria</taxon>
        <taxon>Pseudomonadati</taxon>
        <taxon>Bacteroidota</taxon>
        <taxon>Flavobacteriia</taxon>
        <taxon>Flavobacteriales</taxon>
        <taxon>Flavobacteriaceae</taxon>
        <taxon>Gangjinia</taxon>
    </lineage>
</organism>
<dbReference type="Gene3D" id="1.10.287.130">
    <property type="match status" value="1"/>
</dbReference>
<evidence type="ECO:0000256" key="1">
    <source>
        <dbReference type="ARBA" id="ARBA00000085"/>
    </source>
</evidence>
<gene>
    <name evidence="12" type="ORF">GCM10009117_15770</name>
</gene>
<dbReference type="InterPro" id="IPR011006">
    <property type="entry name" value="CheY-like_superfamily"/>
</dbReference>
<keyword evidence="8" id="KW-0472">Membrane</keyword>
<reference evidence="12 13" key="1">
    <citation type="journal article" date="2019" name="Int. J. Syst. Evol. Microbiol.">
        <title>The Global Catalogue of Microorganisms (GCM) 10K type strain sequencing project: providing services to taxonomists for standard genome sequencing and annotation.</title>
        <authorList>
            <consortium name="The Broad Institute Genomics Platform"/>
            <consortium name="The Broad Institute Genome Sequencing Center for Infectious Disease"/>
            <person name="Wu L."/>
            <person name="Ma J."/>
        </authorList>
    </citation>
    <scope>NUCLEOTIDE SEQUENCE [LARGE SCALE GENOMIC DNA]</scope>
    <source>
        <strain evidence="12 13">JCM 16082</strain>
    </source>
</reference>
<evidence type="ECO:0000259" key="10">
    <source>
        <dbReference type="PROSITE" id="PS50109"/>
    </source>
</evidence>
<dbReference type="Gene3D" id="3.40.50.2300">
    <property type="match status" value="1"/>
</dbReference>
<dbReference type="InterPro" id="IPR018060">
    <property type="entry name" value="HTH_AraC"/>
</dbReference>
<evidence type="ECO:0000256" key="7">
    <source>
        <dbReference type="PROSITE-ProRule" id="PRU00169"/>
    </source>
</evidence>
<feature type="domain" description="Histidine kinase" evidence="10">
    <location>
        <begin position="789"/>
        <end position="1003"/>
    </location>
</feature>
<dbReference type="Pfam" id="PF02518">
    <property type="entry name" value="HATPase_c"/>
    <property type="match status" value="1"/>
</dbReference>
<accession>A0ABN1MGZ9</accession>
<evidence type="ECO:0000313" key="13">
    <source>
        <dbReference type="Proteomes" id="UP001500507"/>
    </source>
</evidence>
<keyword evidence="13" id="KW-1185">Reference proteome</keyword>
<dbReference type="EMBL" id="BAAAFG010000015">
    <property type="protein sequence ID" value="GAA0872430.1"/>
    <property type="molecule type" value="Genomic_DNA"/>
</dbReference>
<dbReference type="CDD" id="cd00082">
    <property type="entry name" value="HisKA"/>
    <property type="match status" value="1"/>
</dbReference>
<dbReference type="Gene3D" id="1.10.10.60">
    <property type="entry name" value="Homeodomain-like"/>
    <property type="match status" value="1"/>
</dbReference>
<dbReference type="InterPro" id="IPR003594">
    <property type="entry name" value="HATPase_dom"/>
</dbReference>
<evidence type="ECO:0000256" key="3">
    <source>
        <dbReference type="ARBA" id="ARBA00022553"/>
    </source>
</evidence>
<dbReference type="InterPro" id="IPR018062">
    <property type="entry name" value="HTH_AraC-typ_CS"/>
</dbReference>
<feature type="domain" description="Response regulatory" evidence="11">
    <location>
        <begin position="1037"/>
        <end position="1152"/>
    </location>
</feature>
<feature type="transmembrane region" description="Helical" evidence="8">
    <location>
        <begin position="738"/>
        <end position="763"/>
    </location>
</feature>
<dbReference type="Pfam" id="PF07495">
    <property type="entry name" value="Y_Y_Y"/>
    <property type="match status" value="1"/>
</dbReference>
<dbReference type="InterPro" id="IPR005467">
    <property type="entry name" value="His_kinase_dom"/>
</dbReference>
<dbReference type="InterPro" id="IPR004358">
    <property type="entry name" value="Sig_transdc_His_kin-like_C"/>
</dbReference>
<dbReference type="InterPro" id="IPR009057">
    <property type="entry name" value="Homeodomain-like_sf"/>
</dbReference>
<dbReference type="PROSITE" id="PS50109">
    <property type="entry name" value="HIS_KIN"/>
    <property type="match status" value="1"/>
</dbReference>
<dbReference type="Gene3D" id="3.30.565.10">
    <property type="entry name" value="Histidine kinase-like ATPase, C-terminal domain"/>
    <property type="match status" value="1"/>
</dbReference>
<evidence type="ECO:0000256" key="8">
    <source>
        <dbReference type="SAM" id="Phobius"/>
    </source>
</evidence>
<dbReference type="InterPro" id="IPR036097">
    <property type="entry name" value="HisK_dim/P_sf"/>
</dbReference>
<feature type="domain" description="HTH araC/xylS-type" evidence="9">
    <location>
        <begin position="1183"/>
        <end position="1283"/>
    </location>
</feature>
<proteinExistence type="predicted"/>
<dbReference type="InterPro" id="IPR003661">
    <property type="entry name" value="HisK_dim/P_dom"/>
</dbReference>
<feature type="modified residue" description="4-aspartylphosphate" evidence="7">
    <location>
        <position position="1085"/>
    </location>
</feature>
<dbReference type="SMART" id="SM00387">
    <property type="entry name" value="HATPase_c"/>
    <property type="match status" value="1"/>
</dbReference>
<dbReference type="PROSITE" id="PS50110">
    <property type="entry name" value="RESPONSE_REGULATORY"/>
    <property type="match status" value="1"/>
</dbReference>
<dbReference type="Gene3D" id="2.130.10.10">
    <property type="entry name" value="YVTN repeat-like/Quinoprotein amine dehydrogenase"/>
    <property type="match status" value="2"/>
</dbReference>
<dbReference type="SUPFAM" id="SSF47384">
    <property type="entry name" value="Homodimeric domain of signal transducing histidine kinase"/>
    <property type="match status" value="1"/>
</dbReference>
<dbReference type="PANTHER" id="PTHR43547:SF2">
    <property type="entry name" value="HYBRID SIGNAL TRANSDUCTION HISTIDINE KINASE C"/>
    <property type="match status" value="1"/>
</dbReference>
<dbReference type="Pfam" id="PF07494">
    <property type="entry name" value="Reg_prop"/>
    <property type="match status" value="2"/>
</dbReference>
<dbReference type="InterPro" id="IPR001789">
    <property type="entry name" value="Sig_transdc_resp-reg_receiver"/>
</dbReference>
<protein>
    <recommendedName>
        <fullName evidence="2">histidine kinase</fullName>
        <ecNumber evidence="2">2.7.13.3</ecNumber>
    </recommendedName>
</protein>
<dbReference type="Gene3D" id="2.60.40.10">
    <property type="entry name" value="Immunoglobulins"/>
    <property type="match status" value="1"/>
</dbReference>
<keyword evidence="4" id="KW-0805">Transcription regulation</keyword>
<dbReference type="Pfam" id="PF00072">
    <property type="entry name" value="Response_reg"/>
    <property type="match status" value="1"/>
</dbReference>
<keyword evidence="6" id="KW-0804">Transcription</keyword>
<keyword evidence="8" id="KW-1133">Transmembrane helix</keyword>
<dbReference type="InterPro" id="IPR036890">
    <property type="entry name" value="HATPase_C_sf"/>
</dbReference>
<keyword evidence="8" id="KW-0812">Transmembrane</keyword>
<dbReference type="Pfam" id="PF00512">
    <property type="entry name" value="HisKA"/>
    <property type="match status" value="1"/>
</dbReference>
<dbReference type="SMART" id="SM00388">
    <property type="entry name" value="HisKA"/>
    <property type="match status" value="1"/>
</dbReference>
<sequence>MRFLSIVTIFFIAHLGSSQTSSEFSFLSKEDGLPSNWISCMQLDQRGFLWIGTQNGLSRFDGKDFMNFYHDPVQPNSLIGNWVRTLALDEKDQFWIGTVGGGLQRFDPRTFTFNSDFTWQDSPPKAIYFIHAEDNRLWLLTNQGLYASDTTKSHFTSIAPVSIEHIFSYTQNELLLMASSGVYLLHKSSNKIKRISELHLSSPAKLNQNQWIGMVKDELTQIEMDEDSLLIKKRFAYAEKLPGTPWNNSAVGVSKNDDYLLTTSSGILAIHPSTGIDKTWLSFDEMHQNAVVTQFLRDPKAGQIVGTNKGLYIHTAGGTYRGQLPASVVYDGIVRDVVKDDNNLLLGTDNGLLRVTDTDKEFILEEGRITAVTKYNNAFFASQVKEDGIKSIHILTDDLEEIDEQFLSKKIPEIGMTWTLLNTVDRLWIGGNYHLGYWDKERDSFIFINELGTAPMSKIVVLDVLMDSSGDLWIATLDGLYQVKDEKFEKARRFDQGSGEGLKNNLITALVLDKQENLWVGTEAGLHSYDRTLDQFNFWGRAQGLSDPKIMALASGEDNNIWISTISGGLFLMNTGSGRFYNYSEAVGMPTDDYLMSSILLHNDTLYLGSEQGLIQIPTTLMKTPEYPAIDLFVETVEITSGKGETMRFHEPPANFELKHTYGNLTFNLSALTYRTPEKTTFSYKVEGLYSKWVSLGNQSSVSLVNLPAGDYVVSFKATNPSYTPSILSFGFNVLKPWYLHNALILLYFVGSIVVCWLAFHFLKRREQQRLQMVHLKKVNELKSKLYAEISHEIKTPLTIIKGNTSLLEENKDTSRQEKLLRSIDRNTDDILNLVNQLLDLAAIDAQQFKLKESSIDLIAEIKKHIALFRSYAESQDKKLLASYTKVAVVTKIDASSFKKILFNLLSNALKFTPKGGIIKVDVTILEKQFKVSVMDSGVGISKDELSLIFDRYYKTFDTDNNLGSGIGMSLTQELVNLMGGNIYVESEVGKGSCFMITLPLQPNADKYNVETSETLTPRKSFPTAEPLPKESGARFKLLIVEDHPDMVRYYCDLLNDAYDLILVDNGEEAIAHVQSSFPDFILSDAVMPKMDGYELCRLLKNDWKTSHIPFIMVSGLGRAEDRSKAFEKGVEAFLEKPFDETELLAVIDSLLTRKKRVAEHIRKLLYAEENLVEERVNARDLEFIEKISEFCLDPQWDFSIQRLAKELGMSRTQLHRKIKALTELSATEYISHLRIEKAKNLLRAEDTSISEVAYAVGYSDPGYFAKIFKKITGQTASEFKNKVL</sequence>
<dbReference type="InterPro" id="IPR013783">
    <property type="entry name" value="Ig-like_fold"/>
</dbReference>
<dbReference type="PROSITE" id="PS01124">
    <property type="entry name" value="HTH_ARAC_FAMILY_2"/>
    <property type="match status" value="1"/>
</dbReference>
<evidence type="ECO:0000313" key="12">
    <source>
        <dbReference type="EMBL" id="GAA0872430.1"/>
    </source>
</evidence>
<dbReference type="PANTHER" id="PTHR43547">
    <property type="entry name" value="TWO-COMPONENT HISTIDINE KINASE"/>
    <property type="match status" value="1"/>
</dbReference>
<evidence type="ECO:0000256" key="6">
    <source>
        <dbReference type="ARBA" id="ARBA00023163"/>
    </source>
</evidence>
<dbReference type="SMART" id="SM00342">
    <property type="entry name" value="HTH_ARAC"/>
    <property type="match status" value="1"/>
</dbReference>
<dbReference type="SUPFAM" id="SSF63829">
    <property type="entry name" value="Calcium-dependent phosphotriesterase"/>
    <property type="match status" value="2"/>
</dbReference>
<dbReference type="Proteomes" id="UP001500507">
    <property type="component" value="Unassembled WGS sequence"/>
</dbReference>